<dbReference type="Proteomes" id="UP000823399">
    <property type="component" value="Unassembled WGS sequence"/>
</dbReference>
<name>A0A9P7JQI1_9AGAM</name>
<reference evidence="1" key="1">
    <citation type="journal article" date="2020" name="New Phytol.">
        <title>Comparative genomics reveals dynamic genome evolution in host specialist ectomycorrhizal fungi.</title>
        <authorList>
            <person name="Lofgren L.A."/>
            <person name="Nguyen N.H."/>
            <person name="Vilgalys R."/>
            <person name="Ruytinx J."/>
            <person name="Liao H.L."/>
            <person name="Branco S."/>
            <person name="Kuo A."/>
            <person name="LaButti K."/>
            <person name="Lipzen A."/>
            <person name="Andreopoulos W."/>
            <person name="Pangilinan J."/>
            <person name="Riley R."/>
            <person name="Hundley H."/>
            <person name="Na H."/>
            <person name="Barry K."/>
            <person name="Grigoriev I.V."/>
            <person name="Stajich J.E."/>
            <person name="Kennedy P.G."/>
        </authorList>
    </citation>
    <scope>NUCLEOTIDE SEQUENCE</scope>
    <source>
        <strain evidence="1">FC423</strain>
    </source>
</reference>
<gene>
    <name evidence="1" type="ORF">F5147DRAFT_656128</name>
</gene>
<dbReference type="RefSeq" id="XP_041288793.1">
    <property type="nucleotide sequence ID" value="XM_041434061.1"/>
</dbReference>
<dbReference type="GeneID" id="64696320"/>
<dbReference type="AlphaFoldDB" id="A0A9P7JQI1"/>
<sequence>MGHQQQMYKSAECIDESDEDILEIISSKTDTSFLSLNRGTLLQVMHDSINCELDAMSPIPKPVPVPVQSPSPPPKQAMKPKKKKVLFKCSEAPLTEPKPIIATVEPAHEVTYNVLILPYAEIKKDNNSLTSKSIKTENLTRRMEVVVRIAVMKSREEEEKKEDSKNKGTLNVVKTARMLHHSLNFQALKASDIDDKMKPVNWNITKLTDCWEKSPNYVTLEMPLNHSYFSMVLVELPTGPVPASSGPVVNVNFPPELFQAI</sequence>
<keyword evidence="2" id="KW-1185">Reference proteome</keyword>
<dbReference type="EMBL" id="JABBWM010000062">
    <property type="protein sequence ID" value="KAG2098239.1"/>
    <property type="molecule type" value="Genomic_DNA"/>
</dbReference>
<organism evidence="1 2">
    <name type="scientific">Suillus discolor</name>
    <dbReference type="NCBI Taxonomy" id="1912936"/>
    <lineage>
        <taxon>Eukaryota</taxon>
        <taxon>Fungi</taxon>
        <taxon>Dikarya</taxon>
        <taxon>Basidiomycota</taxon>
        <taxon>Agaricomycotina</taxon>
        <taxon>Agaricomycetes</taxon>
        <taxon>Agaricomycetidae</taxon>
        <taxon>Boletales</taxon>
        <taxon>Suillineae</taxon>
        <taxon>Suillaceae</taxon>
        <taxon>Suillus</taxon>
    </lineage>
</organism>
<accession>A0A9P7JQI1</accession>
<evidence type="ECO:0000313" key="2">
    <source>
        <dbReference type="Proteomes" id="UP000823399"/>
    </source>
</evidence>
<proteinExistence type="predicted"/>
<protein>
    <submittedName>
        <fullName evidence="1">Uncharacterized protein</fullName>
    </submittedName>
</protein>
<comment type="caution">
    <text evidence="1">The sequence shown here is derived from an EMBL/GenBank/DDBJ whole genome shotgun (WGS) entry which is preliminary data.</text>
</comment>
<dbReference type="OrthoDB" id="3063862at2759"/>
<evidence type="ECO:0000313" key="1">
    <source>
        <dbReference type="EMBL" id="KAG2098239.1"/>
    </source>
</evidence>